<sequence length="513" mass="54502">MSATPHRPGGGPVGEDRPVVEAVDITKRFGSTLALSGAGIMVRPGETHALVGRNGAGKSTLVSILTGLQAADGGAVAFDGRPAPPLADRDAWRQRVACVYQKSTIIPTLTVAENLFLNRHARSRSGLIRWSSLRREAEQLLAAWSVEVDVRQPASTLSVEQRQFVEIARALSFGARFIILDEPTAQLDAAGIHRLFTRIRDLRAHGVTFLFISHHLQEIYELCDRVTVFRDARHIVTAPVAELSRQALVAAMTGEDVTMPEAGRRPLTSDAPVLLSVRDLVTSSGAELSMEARAGEVVGIAGGGGSGKVEVAEAMVGLARPAGGTVTLAGRVLRPGSVPDALAAGVGLVPQDRHREGLVPSLSIAENVTMTVPDRVGRYGLISPARRDALARDTIADLTIKAAGPQVPVSELSGGNQQKVVMGRALANDPQLLVLITPTAGVDVRSKQTLLGVVEDVRRRGAAVLVISDELDDLRNCDRVLVMFQGRVVGEMAHGWSDNDLVAAMEGVDLHHV</sequence>
<dbReference type="SMART" id="SM00382">
    <property type="entry name" value="AAA"/>
    <property type="match status" value="2"/>
</dbReference>
<dbReference type="SUPFAM" id="SSF52540">
    <property type="entry name" value="P-loop containing nucleoside triphosphate hydrolases"/>
    <property type="match status" value="2"/>
</dbReference>
<keyword evidence="1" id="KW-0813">Transport</keyword>
<feature type="domain" description="ABC transporter" evidence="5">
    <location>
        <begin position="20"/>
        <end position="256"/>
    </location>
</feature>
<dbReference type="CDD" id="cd03215">
    <property type="entry name" value="ABC_Carb_Monos_II"/>
    <property type="match status" value="1"/>
</dbReference>
<dbReference type="GO" id="GO:0016887">
    <property type="term" value="F:ATP hydrolysis activity"/>
    <property type="evidence" value="ECO:0007669"/>
    <property type="project" value="InterPro"/>
</dbReference>
<evidence type="ECO:0000256" key="2">
    <source>
        <dbReference type="ARBA" id="ARBA00022737"/>
    </source>
</evidence>
<dbReference type="PANTHER" id="PTHR43790">
    <property type="entry name" value="CARBOHYDRATE TRANSPORT ATP-BINDING PROTEIN MG119-RELATED"/>
    <property type="match status" value="1"/>
</dbReference>
<dbReference type="Gene3D" id="3.40.50.300">
    <property type="entry name" value="P-loop containing nucleotide triphosphate hydrolases"/>
    <property type="match status" value="2"/>
</dbReference>
<evidence type="ECO:0000256" key="3">
    <source>
        <dbReference type="ARBA" id="ARBA00022741"/>
    </source>
</evidence>
<dbReference type="CDD" id="cd03216">
    <property type="entry name" value="ABC_Carb_Monos_I"/>
    <property type="match status" value="1"/>
</dbReference>
<organism evidence="6 7">
    <name type="scientific">Micromonospora matsumotoense</name>
    <dbReference type="NCBI Taxonomy" id="121616"/>
    <lineage>
        <taxon>Bacteria</taxon>
        <taxon>Bacillati</taxon>
        <taxon>Actinomycetota</taxon>
        <taxon>Actinomycetes</taxon>
        <taxon>Micromonosporales</taxon>
        <taxon>Micromonosporaceae</taxon>
        <taxon>Micromonospora</taxon>
    </lineage>
</organism>
<keyword evidence="4 6" id="KW-0067">ATP-binding</keyword>
<keyword evidence="3" id="KW-0547">Nucleotide-binding</keyword>
<keyword evidence="7" id="KW-1185">Reference proteome</keyword>
<keyword evidence="2" id="KW-0677">Repeat</keyword>
<evidence type="ECO:0000313" key="6">
    <source>
        <dbReference type="EMBL" id="SCF47188.1"/>
    </source>
</evidence>
<proteinExistence type="predicted"/>
<dbReference type="PROSITE" id="PS00211">
    <property type="entry name" value="ABC_TRANSPORTER_1"/>
    <property type="match status" value="1"/>
</dbReference>
<dbReference type="InterPro" id="IPR027417">
    <property type="entry name" value="P-loop_NTPase"/>
</dbReference>
<accession>A0A1C5APN0</accession>
<protein>
    <submittedName>
        <fullName evidence="6">Monosaccharide ABC transporter ATP-binding protein, CUT2 family (TC 3.A.1.2.-)</fullName>
    </submittedName>
</protein>
<dbReference type="Proteomes" id="UP000198797">
    <property type="component" value="Unassembled WGS sequence"/>
</dbReference>
<dbReference type="InterPro" id="IPR003593">
    <property type="entry name" value="AAA+_ATPase"/>
</dbReference>
<evidence type="ECO:0000256" key="4">
    <source>
        <dbReference type="ARBA" id="ARBA00022840"/>
    </source>
</evidence>
<dbReference type="AlphaFoldDB" id="A0A1C5APN0"/>
<dbReference type="GO" id="GO:0005524">
    <property type="term" value="F:ATP binding"/>
    <property type="evidence" value="ECO:0007669"/>
    <property type="project" value="UniProtKB-KW"/>
</dbReference>
<dbReference type="InterPro" id="IPR050107">
    <property type="entry name" value="ABC_carbohydrate_import_ATPase"/>
</dbReference>
<dbReference type="Pfam" id="PF00005">
    <property type="entry name" value="ABC_tran"/>
    <property type="match status" value="2"/>
</dbReference>
<dbReference type="RefSeq" id="WP_091252592.1">
    <property type="nucleotide sequence ID" value="NZ_FMCU01000021.1"/>
</dbReference>
<dbReference type="EMBL" id="FMCU01000021">
    <property type="protein sequence ID" value="SCF47188.1"/>
    <property type="molecule type" value="Genomic_DNA"/>
</dbReference>
<dbReference type="STRING" id="121616.GA0070216_12170"/>
<feature type="domain" description="ABC transporter" evidence="5">
    <location>
        <begin position="268"/>
        <end position="510"/>
    </location>
</feature>
<dbReference type="OrthoDB" id="39350at2"/>
<gene>
    <name evidence="6" type="ORF">GA0070216_12170</name>
</gene>
<name>A0A1C5APN0_9ACTN</name>
<dbReference type="InterPro" id="IPR017871">
    <property type="entry name" value="ABC_transporter-like_CS"/>
</dbReference>
<evidence type="ECO:0000256" key="1">
    <source>
        <dbReference type="ARBA" id="ARBA00022448"/>
    </source>
</evidence>
<evidence type="ECO:0000313" key="7">
    <source>
        <dbReference type="Proteomes" id="UP000198797"/>
    </source>
</evidence>
<evidence type="ECO:0000259" key="5">
    <source>
        <dbReference type="PROSITE" id="PS50893"/>
    </source>
</evidence>
<dbReference type="PANTHER" id="PTHR43790:SF9">
    <property type="entry name" value="GALACTOFURANOSE TRANSPORTER ATP-BINDING PROTEIN YTFR"/>
    <property type="match status" value="1"/>
</dbReference>
<dbReference type="PROSITE" id="PS50893">
    <property type="entry name" value="ABC_TRANSPORTER_2"/>
    <property type="match status" value="2"/>
</dbReference>
<dbReference type="InterPro" id="IPR003439">
    <property type="entry name" value="ABC_transporter-like_ATP-bd"/>
</dbReference>
<reference evidence="7" key="1">
    <citation type="submission" date="2016-06" db="EMBL/GenBank/DDBJ databases">
        <authorList>
            <person name="Varghese N."/>
            <person name="Submissions Spin"/>
        </authorList>
    </citation>
    <scope>NUCLEOTIDE SEQUENCE [LARGE SCALE GENOMIC DNA]</scope>
    <source>
        <strain evidence="7">DSM 44100</strain>
    </source>
</reference>